<keyword evidence="5" id="KW-0812">Transmembrane</keyword>
<keyword evidence="3" id="KW-0808">Transferase</keyword>
<sequence length="492" mass="55953">MASVHKKKLKIYSGIFGGGLSRSQGKRLLRLCGVILCFILLFSIWSDIFKTLLPTLSRSHFGFKMGNIAPARLLDNETSNVSELSENDNVNDTKMSFQPEDNSATFHEEEQLCRKVGPHYGDNCDFEGDIRVQANSATIYVFKPKQNISKSWNIKPYVRWYAPNVRNWTVKLIGGNDKHKNLIPKCTHNHNDPAILYSMSGYIVNYYHSFSDFLFPLYTVCFGFHRDVHFLASDFVWWLNGKFHEVIESLTRHQVIDIDNENGQVHCYPKIVAGLKNPNLVIEQSEQKYETGASMLNFKKLIRRAYSLPRQKAMESIQGQKPPIPHLLIISRKRTRVLTNEGKISEAANELGFEVVTADPDTLTVSAFAQLVNSCDLMMGIHGAALTNMIFLPDNAVLLQILPFGEIDNFGRLYFGNPTVGMNIRYLEYKITTEESSLSQQYSTDDPVLSDPMSIHKKGWETIYSVYLENQNVTVNLGRFKDTLVQAKNLLS</sequence>
<dbReference type="PANTHER" id="PTHR20961:SF149">
    <property type="entry name" value="PROTEIN O-LINKED-MANNOSE BETA-1,4-N-ACETYLGLUCOSAMINYLTRANSFERASE 2-LIKE"/>
    <property type="match status" value="1"/>
</dbReference>
<dbReference type="InterPro" id="IPR007657">
    <property type="entry name" value="Glycosyltransferase_61"/>
</dbReference>
<keyword evidence="5" id="KW-0472">Membrane</keyword>
<name>S5RPW1_PLAOV</name>
<protein>
    <submittedName>
        <fullName evidence="7">GT61_1</fullName>
    </submittedName>
</protein>
<comment type="subcellular location">
    <subcellularLocation>
        <location evidence="1">Golgi apparatus membrane</location>
        <topology evidence="1">Single-pass type II membrane protein</topology>
    </subcellularLocation>
</comment>
<evidence type="ECO:0000259" key="6">
    <source>
        <dbReference type="Pfam" id="PF04577"/>
    </source>
</evidence>
<evidence type="ECO:0000256" key="3">
    <source>
        <dbReference type="ARBA" id="ARBA00022679"/>
    </source>
</evidence>
<keyword evidence="4" id="KW-0325">Glycoprotein</keyword>
<keyword evidence="5" id="KW-1133">Transmembrane helix</keyword>
<dbReference type="GO" id="GO:0000139">
    <property type="term" value="C:Golgi membrane"/>
    <property type="evidence" value="ECO:0007669"/>
    <property type="project" value="UniProtKB-SubCell"/>
</dbReference>
<dbReference type="PANTHER" id="PTHR20961">
    <property type="entry name" value="GLYCOSYLTRANSFERASE"/>
    <property type="match status" value="1"/>
</dbReference>
<evidence type="ECO:0000256" key="1">
    <source>
        <dbReference type="ARBA" id="ARBA00004323"/>
    </source>
</evidence>
<dbReference type="AlphaFoldDB" id="S5RPW1"/>
<evidence type="ECO:0000313" key="7">
    <source>
        <dbReference type="EMBL" id="AGS18875.1"/>
    </source>
</evidence>
<dbReference type="EMBL" id="KC894060">
    <property type="protein sequence ID" value="AGS18875.1"/>
    <property type="molecule type" value="mRNA"/>
</dbReference>
<feature type="domain" description="Glycosyltransferase 61 catalytic" evidence="6">
    <location>
        <begin position="206"/>
        <end position="398"/>
    </location>
</feature>
<evidence type="ECO:0000256" key="2">
    <source>
        <dbReference type="ARBA" id="ARBA00022676"/>
    </source>
</evidence>
<organism evidence="7">
    <name type="scientific">Plantago ovata</name>
    <name type="common">Blond psyllium</name>
    <name type="synonym">Ispaghul</name>
    <dbReference type="NCBI Taxonomy" id="185002"/>
    <lineage>
        <taxon>Eukaryota</taxon>
        <taxon>Viridiplantae</taxon>
        <taxon>Streptophyta</taxon>
        <taxon>Embryophyta</taxon>
        <taxon>Tracheophyta</taxon>
        <taxon>Spermatophyta</taxon>
        <taxon>Magnoliopsida</taxon>
        <taxon>eudicotyledons</taxon>
        <taxon>Gunneridae</taxon>
        <taxon>Pentapetalae</taxon>
        <taxon>asterids</taxon>
        <taxon>lamiids</taxon>
        <taxon>Lamiales</taxon>
        <taxon>Plantaginaceae</taxon>
        <taxon>Plantagineae</taxon>
        <taxon>Plantago</taxon>
    </lineage>
</organism>
<reference evidence="7" key="1">
    <citation type="submission" date="2013-04" db="EMBL/GenBank/DDBJ databases">
        <title>Discovery of genes involved in xylan biosynthesis using transcriptional profiling of heteroxylan based mucilaginous tissue.</title>
        <authorList>
            <person name="Wilkerson C.G."/>
            <person name="Jensen J.K."/>
            <person name="Johnson N."/>
        </authorList>
    </citation>
    <scope>NUCLEOTIDE SEQUENCE</scope>
</reference>
<dbReference type="InterPro" id="IPR049625">
    <property type="entry name" value="Glyco_transf_61_cat"/>
</dbReference>
<keyword evidence="2" id="KW-0328">Glycosyltransferase</keyword>
<evidence type="ECO:0000256" key="4">
    <source>
        <dbReference type="ARBA" id="ARBA00023180"/>
    </source>
</evidence>
<dbReference type="Pfam" id="PF04577">
    <property type="entry name" value="Glyco_transf_61"/>
    <property type="match status" value="1"/>
</dbReference>
<accession>S5RPW1</accession>
<evidence type="ECO:0000256" key="5">
    <source>
        <dbReference type="SAM" id="Phobius"/>
    </source>
</evidence>
<feature type="transmembrane region" description="Helical" evidence="5">
    <location>
        <begin position="28"/>
        <end position="45"/>
    </location>
</feature>
<proteinExistence type="evidence at transcript level"/>
<dbReference type="GO" id="GO:0016763">
    <property type="term" value="F:pentosyltransferase activity"/>
    <property type="evidence" value="ECO:0007669"/>
    <property type="project" value="UniProtKB-ARBA"/>
</dbReference>